<evidence type="ECO:0000256" key="1">
    <source>
        <dbReference type="SAM" id="SignalP"/>
    </source>
</evidence>
<dbReference type="EMBL" id="JBHUNA010000041">
    <property type="protein sequence ID" value="MFD2762373.1"/>
    <property type="molecule type" value="Genomic_DNA"/>
</dbReference>
<keyword evidence="1" id="KW-0732">Signal</keyword>
<proteinExistence type="predicted"/>
<evidence type="ECO:0000313" key="3">
    <source>
        <dbReference type="Proteomes" id="UP001597502"/>
    </source>
</evidence>
<organism evidence="2 3">
    <name type="scientific">Lentibacillus juripiscarius</name>
    <dbReference type="NCBI Taxonomy" id="257446"/>
    <lineage>
        <taxon>Bacteria</taxon>
        <taxon>Bacillati</taxon>
        <taxon>Bacillota</taxon>
        <taxon>Bacilli</taxon>
        <taxon>Bacillales</taxon>
        <taxon>Bacillaceae</taxon>
        <taxon>Lentibacillus</taxon>
    </lineage>
</organism>
<evidence type="ECO:0000313" key="2">
    <source>
        <dbReference type="EMBL" id="MFD2762373.1"/>
    </source>
</evidence>
<comment type="caution">
    <text evidence="2">The sequence shown here is derived from an EMBL/GenBank/DDBJ whole genome shotgun (WGS) entry which is preliminary data.</text>
</comment>
<dbReference type="PROSITE" id="PS51257">
    <property type="entry name" value="PROKAR_LIPOPROTEIN"/>
    <property type="match status" value="1"/>
</dbReference>
<name>A0ABW5VAL3_9BACI</name>
<sequence>MKLYSVISMVILLLLGAGCTNANNQVATITANPNSTYETTFKDLGIGVLYDFNFYLPDADKRWVRMWVERYRDGQKDPQPLTQISYGLSPKKVKEGHLGFGIINPDNEHSSIFLYAPGVSQKPKKIKQSINTNLPRSGGYAIGDGKVELELGKTNILAVYRRASEKGSIKLYDFQKENELEQMIKNDKTVLLLKLKTEKREEVSG</sequence>
<protein>
    <recommendedName>
        <fullName evidence="4">Lipoprotein</fullName>
    </recommendedName>
</protein>
<feature type="chain" id="PRO_5046519729" description="Lipoprotein" evidence="1">
    <location>
        <begin position="23"/>
        <end position="205"/>
    </location>
</feature>
<accession>A0ABW5VAL3</accession>
<evidence type="ECO:0008006" key="4">
    <source>
        <dbReference type="Google" id="ProtNLM"/>
    </source>
</evidence>
<feature type="signal peptide" evidence="1">
    <location>
        <begin position="1"/>
        <end position="22"/>
    </location>
</feature>
<keyword evidence="3" id="KW-1185">Reference proteome</keyword>
<gene>
    <name evidence="2" type="ORF">ACFSUO_15550</name>
</gene>
<reference evidence="3" key="1">
    <citation type="journal article" date="2019" name="Int. J. Syst. Evol. Microbiol.">
        <title>The Global Catalogue of Microorganisms (GCM) 10K type strain sequencing project: providing services to taxonomists for standard genome sequencing and annotation.</title>
        <authorList>
            <consortium name="The Broad Institute Genomics Platform"/>
            <consortium name="The Broad Institute Genome Sequencing Center for Infectious Disease"/>
            <person name="Wu L."/>
            <person name="Ma J."/>
        </authorList>
    </citation>
    <scope>NUCLEOTIDE SEQUENCE [LARGE SCALE GENOMIC DNA]</scope>
    <source>
        <strain evidence="3">TISTR 1535</strain>
    </source>
</reference>
<dbReference type="RefSeq" id="WP_382395812.1">
    <property type="nucleotide sequence ID" value="NZ_JBHUNA010000041.1"/>
</dbReference>
<dbReference type="Proteomes" id="UP001597502">
    <property type="component" value="Unassembled WGS sequence"/>
</dbReference>